<protein>
    <recommendedName>
        <fullName evidence="2">Polysaccharide lyase 14 domain-containing protein</fullName>
    </recommendedName>
</protein>
<dbReference type="AlphaFoldDB" id="A0A5B1CGI1"/>
<evidence type="ECO:0000256" key="1">
    <source>
        <dbReference type="SAM" id="SignalP"/>
    </source>
</evidence>
<accession>A0A5B1CGI1</accession>
<dbReference type="InterPro" id="IPR048958">
    <property type="entry name" value="Polysacc_lyase_14"/>
</dbReference>
<feature type="signal peptide" evidence="1">
    <location>
        <begin position="1"/>
        <end position="32"/>
    </location>
</feature>
<sequence length="305" mass="34365" precursor="true">MKTFPINRLFKSRQLLNLMCLTFLFVGSSVLSPSTVSGQKMLDLKFDDYPEAKLYTKDDWESDWNDPVWEDGIREERVSIVKGANTYRGRGGAMAVDFPAGGVGPKDGGAQWKFDFEEGGQMVRLRYRVKFADGFDFVRGGKLPGLAGGTAPTGSTQADGFNGFGARMMWRTDHEGQPGAPVQTKANLVQYVKHPTSGFNNDGRQEDNLYWTDEDGERIEINSGQFYRIVTLLKLNKVGRANGRIKSFINGKQVLDARNIEFRKTNDLKIDVFYFTTFFGGSSDDWGPSKDETIFFDEFEVEVLR</sequence>
<reference evidence="3 4" key="1">
    <citation type="submission" date="2019-08" db="EMBL/GenBank/DDBJ databases">
        <title>Deep-cultivation of Planctomycetes and their phenomic and genomic characterization uncovers novel biology.</title>
        <authorList>
            <person name="Wiegand S."/>
            <person name="Jogler M."/>
            <person name="Boedeker C."/>
            <person name="Pinto D."/>
            <person name="Vollmers J."/>
            <person name="Rivas-Marin E."/>
            <person name="Kohn T."/>
            <person name="Peeters S.H."/>
            <person name="Heuer A."/>
            <person name="Rast P."/>
            <person name="Oberbeckmann S."/>
            <person name="Bunk B."/>
            <person name="Jeske O."/>
            <person name="Meyerdierks A."/>
            <person name="Storesund J.E."/>
            <person name="Kallscheuer N."/>
            <person name="Luecker S."/>
            <person name="Lage O.M."/>
            <person name="Pohl T."/>
            <person name="Merkel B.J."/>
            <person name="Hornburger P."/>
            <person name="Mueller R.-W."/>
            <person name="Bruemmer F."/>
            <person name="Labrenz M."/>
            <person name="Spormann A.M."/>
            <person name="Op Den Camp H."/>
            <person name="Overmann J."/>
            <person name="Amann R."/>
            <person name="Jetten M.S.M."/>
            <person name="Mascher T."/>
            <person name="Medema M.H."/>
            <person name="Devos D.P."/>
            <person name="Kaster A.-K."/>
            <person name="Ovreas L."/>
            <person name="Rohde M."/>
            <person name="Galperin M.Y."/>
            <person name="Jogler C."/>
        </authorList>
    </citation>
    <scope>NUCLEOTIDE SEQUENCE [LARGE SCALE GENOMIC DNA]</scope>
    <source>
        <strain evidence="3 4">LF1</strain>
    </source>
</reference>
<dbReference type="Proteomes" id="UP000322699">
    <property type="component" value="Unassembled WGS sequence"/>
</dbReference>
<feature type="chain" id="PRO_5023085263" description="Polysaccharide lyase 14 domain-containing protein" evidence="1">
    <location>
        <begin position="33"/>
        <end position="305"/>
    </location>
</feature>
<name>A0A5B1CGI1_9BACT</name>
<dbReference type="EMBL" id="VRLW01000001">
    <property type="protein sequence ID" value="KAA1259311.1"/>
    <property type="molecule type" value="Genomic_DNA"/>
</dbReference>
<keyword evidence="1" id="KW-0732">Signal</keyword>
<comment type="caution">
    <text evidence="3">The sequence shown here is derived from an EMBL/GenBank/DDBJ whole genome shotgun (WGS) entry which is preliminary data.</text>
</comment>
<evidence type="ECO:0000313" key="4">
    <source>
        <dbReference type="Proteomes" id="UP000322699"/>
    </source>
</evidence>
<dbReference type="RefSeq" id="WP_068262810.1">
    <property type="nucleotide sequence ID" value="NZ_LWSK01000039.1"/>
</dbReference>
<organism evidence="3 4">
    <name type="scientific">Rubripirellula obstinata</name>
    <dbReference type="NCBI Taxonomy" id="406547"/>
    <lineage>
        <taxon>Bacteria</taxon>
        <taxon>Pseudomonadati</taxon>
        <taxon>Planctomycetota</taxon>
        <taxon>Planctomycetia</taxon>
        <taxon>Pirellulales</taxon>
        <taxon>Pirellulaceae</taxon>
        <taxon>Rubripirellula</taxon>
    </lineage>
</organism>
<dbReference type="PANTHER" id="PTHR40124">
    <property type="match status" value="1"/>
</dbReference>
<dbReference type="OrthoDB" id="7552220at2"/>
<keyword evidence="4" id="KW-1185">Reference proteome</keyword>
<evidence type="ECO:0000313" key="3">
    <source>
        <dbReference type="EMBL" id="KAA1259311.1"/>
    </source>
</evidence>
<dbReference type="Pfam" id="PF21294">
    <property type="entry name" value="Polysacc_lyase_14"/>
    <property type="match status" value="1"/>
</dbReference>
<gene>
    <name evidence="3" type="ORF">LF1_18410</name>
</gene>
<dbReference type="Gene3D" id="2.60.120.200">
    <property type="match status" value="1"/>
</dbReference>
<proteinExistence type="predicted"/>
<dbReference type="PANTHER" id="PTHR40124:SF1">
    <property type="entry name" value="DISAGGREGATASE RELATED REPEAT PROTEIN"/>
    <property type="match status" value="1"/>
</dbReference>
<evidence type="ECO:0000259" key="2">
    <source>
        <dbReference type="Pfam" id="PF21294"/>
    </source>
</evidence>
<feature type="domain" description="Polysaccharide lyase 14" evidence="2">
    <location>
        <begin position="92"/>
        <end position="299"/>
    </location>
</feature>